<accession>A0ABP0GYM6</accession>
<gene>
    <name evidence="2" type="ORF">CVLEPA_LOCUS30158</name>
</gene>
<feature type="region of interest" description="Disordered" evidence="1">
    <location>
        <begin position="365"/>
        <end position="448"/>
    </location>
</feature>
<dbReference type="PANTHER" id="PTHR33772:SF1">
    <property type="entry name" value="PROTEIN TBATA"/>
    <property type="match status" value="1"/>
</dbReference>
<protein>
    <recommendedName>
        <fullName evidence="4">Protein TBATA</fullName>
    </recommendedName>
</protein>
<dbReference type="EMBL" id="CAWYQH010000163">
    <property type="protein sequence ID" value="CAK8696845.1"/>
    <property type="molecule type" value="Genomic_DNA"/>
</dbReference>
<proteinExistence type="predicted"/>
<feature type="region of interest" description="Disordered" evidence="1">
    <location>
        <begin position="34"/>
        <end position="84"/>
    </location>
</feature>
<evidence type="ECO:0008006" key="4">
    <source>
        <dbReference type="Google" id="ProtNLM"/>
    </source>
</evidence>
<organism evidence="2 3">
    <name type="scientific">Clavelina lepadiformis</name>
    <name type="common">Light-bulb sea squirt</name>
    <name type="synonym">Ascidia lepadiformis</name>
    <dbReference type="NCBI Taxonomy" id="159417"/>
    <lineage>
        <taxon>Eukaryota</taxon>
        <taxon>Metazoa</taxon>
        <taxon>Chordata</taxon>
        <taxon>Tunicata</taxon>
        <taxon>Ascidiacea</taxon>
        <taxon>Aplousobranchia</taxon>
        <taxon>Clavelinidae</taxon>
        <taxon>Clavelina</taxon>
    </lineage>
</organism>
<dbReference type="PANTHER" id="PTHR33772">
    <property type="entry name" value="THYMUS, BRAIN AND TESTES-ASSOCIATED"/>
    <property type="match status" value="1"/>
</dbReference>
<keyword evidence="3" id="KW-1185">Reference proteome</keyword>
<reference evidence="2 3" key="1">
    <citation type="submission" date="2024-02" db="EMBL/GenBank/DDBJ databases">
        <authorList>
            <person name="Daric V."/>
            <person name="Darras S."/>
        </authorList>
    </citation>
    <scope>NUCLEOTIDE SEQUENCE [LARGE SCALE GENOMIC DNA]</scope>
</reference>
<name>A0ABP0GYM6_CLALP</name>
<dbReference type="Proteomes" id="UP001642483">
    <property type="component" value="Unassembled WGS sequence"/>
</dbReference>
<evidence type="ECO:0000313" key="3">
    <source>
        <dbReference type="Proteomes" id="UP001642483"/>
    </source>
</evidence>
<evidence type="ECO:0000313" key="2">
    <source>
        <dbReference type="EMBL" id="CAK8696845.1"/>
    </source>
</evidence>
<feature type="region of interest" description="Disordered" evidence="1">
    <location>
        <begin position="336"/>
        <end position="355"/>
    </location>
</feature>
<sequence>MIASVQRPSSSFSVFKPDNKPLVVRSTLGDVFETSKPGSRIKKKKRKLLSDVPAPAVPPLESNLNLPLPPRLSTGSAKRPDSKLGSRFGAYSQASFFSRHNPHPVRVRHIEGLNGVPICAVHDDGYFPLPRIGIATPSTRERENFIKNYVSSTALGINSTKFPINTITGLQNYPFKEKAVPRIGLIPITDSWRNELRELCTKAGLVSDEQPAPYKPASQTVPHPMTPARKTLYSAQTGRVIPPPSRAMSRQSVRNESSLSRHINQHYSHITAFPDTETLMLEMLCQILQTDSIPSVQQWLVSSGDREKTLVLDLIKNAMNQEETILREEMRQEAAAIKTPLPRSRAGTAPKPEFLETDLPAEDDIIGRIKSSTPRPMSKLSRRSLSRSSLGKRTPAPSPAPEIQATMRFNKGSAASQRLPPLPKIDEGEEEKENLGIAEEAEVDAKGN</sequence>
<comment type="caution">
    <text evidence="2">The sequence shown here is derived from an EMBL/GenBank/DDBJ whole genome shotgun (WGS) entry which is preliminary data.</text>
</comment>
<dbReference type="Pfam" id="PF15256">
    <property type="entry name" value="SPATIAL"/>
    <property type="match status" value="1"/>
</dbReference>
<dbReference type="InterPro" id="IPR037394">
    <property type="entry name" value="TBATA-like"/>
</dbReference>
<evidence type="ECO:0000256" key="1">
    <source>
        <dbReference type="SAM" id="MobiDB-lite"/>
    </source>
</evidence>